<dbReference type="Gene3D" id="3.30.450.380">
    <property type="match status" value="1"/>
</dbReference>
<dbReference type="PANTHER" id="PTHR30486:SF6">
    <property type="entry name" value="TYPE IV PILUS RETRACTATION ATPASE PILT"/>
    <property type="match status" value="1"/>
</dbReference>
<sequence length="469" mass="53893">MMNLTIGWDASRVVFSQSIDKMDFSLYTKAKKETVFILDRLVLVIDEKKLFKFVFPRTNKIASYNLGPFTIEINGGDWPSYNWKAQNLEYINTVIEEIVKEKIYVESYSNMFGEIFESLRRYAEHKISFYAKNWNKEIPVFCVLSALGLTPIAPLIIDDKIEEIYLDRPGSLCYIDHAEFGRLWYPYIVTRLCLKRLGFYAQLSSSGTLSLSTNTIKAHIVTDFFHLRVNVDSEPLAFDGGSCIIRKFNFTRMNLYNLIERGTLTKECAALLIGLINAGYNLFVCGLPRSGKTTLCNALLQFVNKEWRKVYIEDVVETSTPLPQDKVVRFSTESSYNTDKLFEVTKTLHRSPDLVFVGELQTREQTLAAATLLNIGIPSIQTVHSKTVEGLLKRWREIYGLKEAGSIFYACFMERFNNQRLVDRVEQILVQNEQVHVTTLYKQGEIHYDVIKALGLEKVFQDGLKALIL</sequence>
<feature type="domain" description="Bacterial type II secretion system protein E" evidence="2">
    <location>
        <begin position="216"/>
        <end position="423"/>
    </location>
</feature>
<dbReference type="SUPFAM" id="SSF52540">
    <property type="entry name" value="P-loop containing nucleoside triphosphate hydrolases"/>
    <property type="match status" value="1"/>
</dbReference>
<dbReference type="Pfam" id="PF00437">
    <property type="entry name" value="T2SSE"/>
    <property type="match status" value="1"/>
</dbReference>
<evidence type="ECO:0000256" key="1">
    <source>
        <dbReference type="ARBA" id="ARBA00006611"/>
    </source>
</evidence>
<evidence type="ECO:0000259" key="2">
    <source>
        <dbReference type="Pfam" id="PF00437"/>
    </source>
</evidence>
<gene>
    <name evidence="3" type="ORF">B9Q02_01115</name>
</gene>
<name>A0A2R6AKA0_9ARCH</name>
<dbReference type="InterPro" id="IPR050921">
    <property type="entry name" value="T4SS_GSP_E_ATPase"/>
</dbReference>
<comment type="caution">
    <text evidence="3">The sequence shown here is derived from an EMBL/GenBank/DDBJ whole genome shotgun (WGS) entry which is preliminary data.</text>
</comment>
<dbReference type="GO" id="GO:0016887">
    <property type="term" value="F:ATP hydrolysis activity"/>
    <property type="evidence" value="ECO:0007669"/>
    <property type="project" value="InterPro"/>
</dbReference>
<dbReference type="Proteomes" id="UP000240569">
    <property type="component" value="Unassembled WGS sequence"/>
</dbReference>
<reference evidence="3 4" key="1">
    <citation type="submission" date="2017-04" db="EMBL/GenBank/DDBJ databases">
        <title>Novel microbial lineages endemic to geothermal iron-oxide mats fill important gaps in the evolutionary history of Archaea.</title>
        <authorList>
            <person name="Jay Z.J."/>
            <person name="Beam J.P."/>
            <person name="Dlakic M."/>
            <person name="Rusch D.B."/>
            <person name="Kozubal M.A."/>
            <person name="Inskeep W.P."/>
        </authorList>
    </citation>
    <scope>NUCLEOTIDE SEQUENCE [LARGE SCALE GENOMIC DNA]</scope>
    <source>
        <strain evidence="3">BE_D</strain>
    </source>
</reference>
<dbReference type="InterPro" id="IPR001482">
    <property type="entry name" value="T2SS/T4SS_dom"/>
</dbReference>
<dbReference type="PANTHER" id="PTHR30486">
    <property type="entry name" value="TWITCHING MOTILITY PROTEIN PILT"/>
    <property type="match status" value="1"/>
</dbReference>
<dbReference type="EMBL" id="NEXD01000002">
    <property type="protein sequence ID" value="PSN86791.1"/>
    <property type="molecule type" value="Genomic_DNA"/>
</dbReference>
<comment type="similarity">
    <text evidence="1">Belongs to the GSP E family.</text>
</comment>
<evidence type="ECO:0000313" key="4">
    <source>
        <dbReference type="Proteomes" id="UP000240569"/>
    </source>
</evidence>
<dbReference type="InterPro" id="IPR027417">
    <property type="entry name" value="P-loop_NTPase"/>
</dbReference>
<organism evidence="3 4">
    <name type="scientific">Candidatus Marsarchaeota G1 archaeon BE_D</name>
    <dbReference type="NCBI Taxonomy" id="1978156"/>
    <lineage>
        <taxon>Archaea</taxon>
        <taxon>Candidatus Marsarchaeota</taxon>
        <taxon>Candidatus Marsarchaeota group 1</taxon>
    </lineage>
</organism>
<dbReference type="AlphaFoldDB" id="A0A2R6AKA0"/>
<proteinExistence type="inferred from homology"/>
<dbReference type="Gene3D" id="3.40.50.300">
    <property type="entry name" value="P-loop containing nucleotide triphosphate hydrolases"/>
    <property type="match status" value="1"/>
</dbReference>
<protein>
    <recommendedName>
        <fullName evidence="2">Bacterial type II secretion system protein E domain-containing protein</fullName>
    </recommendedName>
</protein>
<evidence type="ECO:0000313" key="3">
    <source>
        <dbReference type="EMBL" id="PSN86791.1"/>
    </source>
</evidence>
<accession>A0A2R6AKA0</accession>